<accession>A0A834IAL8</accession>
<dbReference type="InterPro" id="IPR025178">
    <property type="entry name" value="Lnb_N"/>
</dbReference>
<comment type="caution">
    <text evidence="2">The sequence shown here is derived from an EMBL/GenBank/DDBJ whole genome shotgun (WGS) entry which is preliminary data.</text>
</comment>
<evidence type="ECO:0000313" key="2">
    <source>
        <dbReference type="EMBL" id="KAF7276214.1"/>
    </source>
</evidence>
<feature type="domain" description="Lnb N-terminal periplasmic" evidence="1">
    <location>
        <begin position="2"/>
        <end position="140"/>
    </location>
</feature>
<keyword evidence="3" id="KW-1185">Reference proteome</keyword>
<evidence type="ECO:0000313" key="3">
    <source>
        <dbReference type="Proteomes" id="UP000625711"/>
    </source>
</evidence>
<dbReference type="EMBL" id="JAACXV010008062">
    <property type="protein sequence ID" value="KAF7276214.1"/>
    <property type="molecule type" value="Genomic_DNA"/>
</dbReference>
<dbReference type="Proteomes" id="UP000625711">
    <property type="component" value="Unassembled WGS sequence"/>
</dbReference>
<name>A0A834IAL8_RHYFE</name>
<evidence type="ECO:0000259" key="1">
    <source>
        <dbReference type="Pfam" id="PF13387"/>
    </source>
</evidence>
<dbReference type="OrthoDB" id="10402121at2759"/>
<sequence>MDLILSYWAGNQIAHTLMSFGFSDGQKVSFSIEIRKEADEQFSSIGGFFRKYELAIVPADEKDIIYTRSNIRNERVYIYPITMSKQNMQELFLSYLQQGQALNQHPRWYNTLLSNCTTIIFDMMNNIEPVPVDYRVLLSGLLPSYLYDEDVLSHQYSLAQWRNMAHINPKVQNFNTLEDQSSRHYSQLIRSGLPQSK</sequence>
<dbReference type="AlphaFoldDB" id="A0A834IAL8"/>
<proteinExistence type="predicted"/>
<organism evidence="2 3">
    <name type="scientific">Rhynchophorus ferrugineus</name>
    <name type="common">Red palm weevil</name>
    <name type="synonym">Curculio ferrugineus</name>
    <dbReference type="NCBI Taxonomy" id="354439"/>
    <lineage>
        <taxon>Eukaryota</taxon>
        <taxon>Metazoa</taxon>
        <taxon>Ecdysozoa</taxon>
        <taxon>Arthropoda</taxon>
        <taxon>Hexapoda</taxon>
        <taxon>Insecta</taxon>
        <taxon>Pterygota</taxon>
        <taxon>Neoptera</taxon>
        <taxon>Endopterygota</taxon>
        <taxon>Coleoptera</taxon>
        <taxon>Polyphaga</taxon>
        <taxon>Cucujiformia</taxon>
        <taxon>Curculionidae</taxon>
        <taxon>Dryophthorinae</taxon>
        <taxon>Rhynchophorus</taxon>
    </lineage>
</organism>
<reference evidence="2" key="1">
    <citation type="submission" date="2020-08" db="EMBL/GenBank/DDBJ databases">
        <title>Genome sequencing and assembly of the red palm weevil Rhynchophorus ferrugineus.</title>
        <authorList>
            <person name="Dias G.B."/>
            <person name="Bergman C.M."/>
            <person name="Manee M."/>
        </authorList>
    </citation>
    <scope>NUCLEOTIDE SEQUENCE</scope>
    <source>
        <strain evidence="2">AA-2017</strain>
        <tissue evidence="2">Whole larva</tissue>
    </source>
</reference>
<protein>
    <recommendedName>
        <fullName evidence="1">Lnb N-terminal periplasmic domain-containing protein</fullName>
    </recommendedName>
</protein>
<dbReference type="Pfam" id="PF13387">
    <property type="entry name" value="Lnb_N"/>
    <property type="match status" value="1"/>
</dbReference>
<gene>
    <name evidence="2" type="ORF">GWI33_010811</name>
</gene>